<dbReference type="FunFam" id="2.10.25.10:FF:000373">
    <property type="entry name" value="sushi, nidogen and EGF-like domain-containing protein 1"/>
    <property type="match status" value="1"/>
</dbReference>
<dbReference type="GO" id="GO:0005509">
    <property type="term" value="F:calcium ion binding"/>
    <property type="evidence" value="ECO:0007669"/>
    <property type="project" value="InterPro"/>
</dbReference>
<dbReference type="PANTHER" id="PTHR15036:SF85">
    <property type="entry name" value="SP2353, ISOFORM A"/>
    <property type="match status" value="1"/>
</dbReference>
<dbReference type="AlphaFoldDB" id="A0A7R9E4Q0"/>
<feature type="domain" description="EGF-like" evidence="5">
    <location>
        <begin position="516"/>
        <end position="551"/>
    </location>
</feature>
<dbReference type="Gene3D" id="2.10.25.10">
    <property type="entry name" value="Laminin"/>
    <property type="match status" value="2"/>
</dbReference>
<dbReference type="Pfam" id="PF00054">
    <property type="entry name" value="Laminin_G_1"/>
    <property type="match status" value="2"/>
</dbReference>
<comment type="caution">
    <text evidence="2">Lacks conserved residue(s) required for the propagation of feature annotation.</text>
</comment>
<evidence type="ECO:0000256" key="1">
    <source>
        <dbReference type="ARBA" id="ARBA00023157"/>
    </source>
</evidence>
<dbReference type="GO" id="GO:0009653">
    <property type="term" value="P:anatomical structure morphogenesis"/>
    <property type="evidence" value="ECO:0007669"/>
    <property type="project" value="UniProtKB-ARBA"/>
</dbReference>
<keyword evidence="1 2" id="KW-1015">Disulfide bond</keyword>
<feature type="disulfide bond" evidence="2">
    <location>
        <begin position="254"/>
        <end position="263"/>
    </location>
</feature>
<dbReference type="PROSITE" id="PS00022">
    <property type="entry name" value="EGF_1"/>
    <property type="match status" value="1"/>
</dbReference>
<dbReference type="SMART" id="SM00282">
    <property type="entry name" value="LamG"/>
    <property type="match status" value="2"/>
</dbReference>
<dbReference type="SMART" id="SM00181">
    <property type="entry name" value="EGF"/>
    <property type="match status" value="2"/>
</dbReference>
<feature type="disulfide bond" evidence="3">
    <location>
        <begin position="715"/>
        <end position="742"/>
    </location>
</feature>
<evidence type="ECO:0000256" key="3">
    <source>
        <dbReference type="PROSITE-ProRule" id="PRU00122"/>
    </source>
</evidence>
<feature type="domain" description="Laminin G" evidence="4">
    <location>
        <begin position="562"/>
        <end position="742"/>
    </location>
</feature>
<dbReference type="GO" id="GO:0016020">
    <property type="term" value="C:membrane"/>
    <property type="evidence" value="ECO:0007669"/>
    <property type="project" value="UniProtKB-SubCell"/>
</dbReference>
<dbReference type="PROSITE" id="PS01186">
    <property type="entry name" value="EGF_2"/>
    <property type="match status" value="2"/>
</dbReference>
<dbReference type="InterPro" id="IPR001881">
    <property type="entry name" value="EGF-like_Ca-bd_dom"/>
</dbReference>
<evidence type="ECO:0000313" key="6">
    <source>
        <dbReference type="EMBL" id="CAD7426423.1"/>
    </source>
</evidence>
<feature type="domain" description="Laminin G" evidence="4">
    <location>
        <begin position="1"/>
        <end position="92"/>
    </location>
</feature>
<dbReference type="InterPro" id="IPR050372">
    <property type="entry name" value="Neurexin-related_CASP"/>
</dbReference>
<feature type="domain" description="EGF-like" evidence="5">
    <location>
        <begin position="227"/>
        <end position="264"/>
    </location>
</feature>
<reference evidence="6" key="1">
    <citation type="submission" date="2020-11" db="EMBL/GenBank/DDBJ databases">
        <authorList>
            <person name="Tran Van P."/>
        </authorList>
    </citation>
    <scope>NUCLEOTIDE SEQUENCE</scope>
</reference>
<evidence type="ECO:0000259" key="5">
    <source>
        <dbReference type="PROSITE" id="PS50026"/>
    </source>
</evidence>
<dbReference type="GO" id="GO:0030154">
    <property type="term" value="P:cell differentiation"/>
    <property type="evidence" value="ECO:0007669"/>
    <property type="project" value="UniProtKB-ARBA"/>
</dbReference>
<feature type="domain" description="Laminin G" evidence="4">
    <location>
        <begin position="269"/>
        <end position="519"/>
    </location>
</feature>
<sequence length="743" mass="81369">MLVLGPVLLEVNHVLAILVPGSVLVEGLFSRITFREPLFVGGAGNTTGLADKLPVEEGLKGCIRHLEVNDHVYNFNLAPLGDSIKGFDVVECKRNWDVIAEECKRNGDMIAEGCKQNGYVIAEECKQNVDGIAEEFKRNGDVIADECKHSGDLFAEKCKQNVDLFAEEYEYKQNVDGIAEECKRNVDGIAEECKRNVDRIAEECKQNDDVIAEECKQNVDVIAEECSADRCSKVPCQHGGKCLTSGDSSAVCLCPLGYTGDLCETKVDLQVPAFNGSSYLRYPGLGGSALSWLDLQMTLKPGTEDGVILYNGHRSDGVGDFMAVYMNDGHLEFTFDLGTGAATIRYTAWSLPVHWSSHHQVYSSGFTWALVMQPSGIHPGLYLGTEVATIRYTDGVYLGTGDATIRRSERVMSHCRSSERVTLGDWHELRLSRTGRLAILEVDDLPATQTMTPGAFTQLSLPQNLYIGGVPNFDMVSPKVRIRTSFVGCIQKVVINNQPLQILAGALGGVNVDNCPHPCVARPCGERGHCVPQLDYFTCSCGPGFDDPQCQQHAAPVLLDDIPVPRFTGDSFLHYSDPDTIRRIVSFRLNINMRFRTSSQAGLMLWSGRRNMTSSSDFLALGLAQGVLHFRFNLGSGEVDIPYNCTGVSDGLWHRVKAVRNEQEGSLVVDNGPVVTKRAPGHLRQLNTNTGLYIGGMDNIKHSSMDKYAGGLVGCISDLILDTDYHVKLVQMSTAGRNIKHCG</sequence>
<protein>
    <recommendedName>
        <fullName evidence="7">Pikachurin</fullName>
    </recommendedName>
</protein>
<evidence type="ECO:0000256" key="2">
    <source>
        <dbReference type="PROSITE-ProRule" id="PRU00076"/>
    </source>
</evidence>
<dbReference type="PANTHER" id="PTHR15036">
    <property type="entry name" value="PIKACHURIN-LIKE PROTEIN"/>
    <property type="match status" value="1"/>
</dbReference>
<dbReference type="PROSITE" id="PS50026">
    <property type="entry name" value="EGF_3"/>
    <property type="match status" value="2"/>
</dbReference>
<dbReference type="EMBL" id="OB793193">
    <property type="protein sequence ID" value="CAD7426423.1"/>
    <property type="molecule type" value="Genomic_DNA"/>
</dbReference>
<dbReference type="Gene3D" id="2.60.120.200">
    <property type="match status" value="4"/>
</dbReference>
<keyword evidence="2" id="KW-0245">EGF-like domain</keyword>
<dbReference type="InterPro" id="IPR000742">
    <property type="entry name" value="EGF"/>
</dbReference>
<organism evidence="6">
    <name type="scientific">Timema monikensis</name>
    <dbReference type="NCBI Taxonomy" id="170555"/>
    <lineage>
        <taxon>Eukaryota</taxon>
        <taxon>Metazoa</taxon>
        <taxon>Ecdysozoa</taxon>
        <taxon>Arthropoda</taxon>
        <taxon>Hexapoda</taxon>
        <taxon>Insecta</taxon>
        <taxon>Pterygota</taxon>
        <taxon>Neoptera</taxon>
        <taxon>Polyneoptera</taxon>
        <taxon>Phasmatodea</taxon>
        <taxon>Timematodea</taxon>
        <taxon>Timematoidea</taxon>
        <taxon>Timematidae</taxon>
        <taxon>Timema</taxon>
    </lineage>
</organism>
<name>A0A7R9E4Q0_9NEOP</name>
<dbReference type="Pfam" id="PF02210">
    <property type="entry name" value="Laminin_G_2"/>
    <property type="match status" value="1"/>
</dbReference>
<proteinExistence type="predicted"/>
<dbReference type="GO" id="GO:0048513">
    <property type="term" value="P:animal organ development"/>
    <property type="evidence" value="ECO:0007669"/>
    <property type="project" value="UniProtKB-ARBA"/>
</dbReference>
<dbReference type="SMART" id="SM00179">
    <property type="entry name" value="EGF_CA"/>
    <property type="match status" value="2"/>
</dbReference>
<accession>A0A7R9E4Q0</accession>
<dbReference type="Pfam" id="PF00008">
    <property type="entry name" value="EGF"/>
    <property type="match status" value="1"/>
</dbReference>
<evidence type="ECO:0000259" key="4">
    <source>
        <dbReference type="PROSITE" id="PS50025"/>
    </source>
</evidence>
<dbReference type="CDD" id="cd00110">
    <property type="entry name" value="LamG"/>
    <property type="match status" value="2"/>
</dbReference>
<dbReference type="PROSITE" id="PS50025">
    <property type="entry name" value="LAM_G_DOMAIN"/>
    <property type="match status" value="3"/>
</dbReference>
<dbReference type="InterPro" id="IPR001791">
    <property type="entry name" value="Laminin_G"/>
</dbReference>
<dbReference type="CDD" id="cd00054">
    <property type="entry name" value="EGF_CA"/>
    <property type="match status" value="2"/>
</dbReference>
<feature type="disulfide bond" evidence="2">
    <location>
        <begin position="541"/>
        <end position="550"/>
    </location>
</feature>
<evidence type="ECO:0008006" key="7">
    <source>
        <dbReference type="Google" id="ProtNLM"/>
    </source>
</evidence>
<gene>
    <name evidence="6" type="ORF">TMSB3V08_LOCUS3309</name>
</gene>
<dbReference type="InterPro" id="IPR013320">
    <property type="entry name" value="ConA-like_dom_sf"/>
</dbReference>
<dbReference type="SUPFAM" id="SSF49899">
    <property type="entry name" value="Concanavalin A-like lectins/glucanases"/>
    <property type="match status" value="2"/>
</dbReference>